<reference evidence="1" key="1">
    <citation type="submission" date="2021-06" db="EMBL/GenBank/DDBJ databases">
        <authorList>
            <person name="Kallberg Y."/>
            <person name="Tangrot J."/>
            <person name="Rosling A."/>
        </authorList>
    </citation>
    <scope>NUCLEOTIDE SEQUENCE</scope>
    <source>
        <strain evidence="1">IL203A</strain>
    </source>
</reference>
<gene>
    <name evidence="1" type="ORF">DHETER_LOCUS589</name>
</gene>
<organism evidence="1 2">
    <name type="scientific">Dentiscutata heterogama</name>
    <dbReference type="NCBI Taxonomy" id="1316150"/>
    <lineage>
        <taxon>Eukaryota</taxon>
        <taxon>Fungi</taxon>
        <taxon>Fungi incertae sedis</taxon>
        <taxon>Mucoromycota</taxon>
        <taxon>Glomeromycotina</taxon>
        <taxon>Glomeromycetes</taxon>
        <taxon>Diversisporales</taxon>
        <taxon>Gigasporaceae</taxon>
        <taxon>Dentiscutata</taxon>
    </lineage>
</organism>
<protein>
    <submittedName>
        <fullName evidence="1">16010_t:CDS:1</fullName>
    </submittedName>
</protein>
<name>A0ACA9K1J2_9GLOM</name>
<keyword evidence="2" id="KW-1185">Reference proteome</keyword>
<dbReference type="EMBL" id="CAJVPU010000308">
    <property type="protein sequence ID" value="CAG8446402.1"/>
    <property type="molecule type" value="Genomic_DNA"/>
</dbReference>
<sequence>MDYVENGNLHDYLSKNELEWDAKLKMTIDIALGLLECHDHNIIHLNINSENILVDKNLELKIAGFGFIKNGEFDNIENVRWAAPEYISRNQKMGEEKLSVMWEIAMNGKKPYEDIEDFDKLKNAKVTGENEDLIKELETKNTPGRLINEELPLIEHKNYIKLGKIISPPKLSFNEIRKNVITILTYIQQKIKMWGVDILKAENFDKYLIDYDEEDEQFPDVESNRLSRFDYIAILFALAEFTVIQDIFQIISQFPIAFPLLIPKLDEEKKYKVMIPLLTGPVIKWKTINGTIIENHLFKDSFKMIVTVRIGSGPKGKSTIINQLMSSKDMFTSYSDPSAENGIPNMIRGSIEFVWLTEETCGDALWNLIFKNHYAKGGREIILLANLHGDALDYPDQIEFLKQFSSCFLVYLMPGYDQNQKDKIKTLINPKKAIYNYVDPRNSEDIDIKKYTINTNLLENNKTIKKLCKIFDEVLALDFRSPINAINFNELKLGNTLQFAGNTKFLESRNIVNFIKGKTCRHIKLNVMQCQKKQFKDISNFIQYWQQTTEFQDLIKQFTSILAQPIYERRQALAHLEGELSRLSTEESSESRNNAIFKRKELDWARIINNNQEKYEEIRKSITELWKEVDNSSLGIEHFFRELGHIYKIFISDSDDDSKTISINGLTKEGVLKIPEYCAELLISGNTIELLDGDSTTISEDWFSTICNCINKKFPNLRVFVISILGLQSSGKSTLLNALFACKFAVSAGRCTKGFFMRLSFLEKELSDLLGIDAFILIDTEGLGAPEKIGEPESEKKDRMLATFAMGISNLTIINILGESMSELNEILKTVQVAIVTMPRLEKAIISPDILMVQHVTEKNSTKLGGLERKFREAFQKALEIAKGKISGMSAHNIDCLNILGARIKNEKFLKLFAPFKNGTSAYSPPSKQYHEDILLGCNSCEY</sequence>
<evidence type="ECO:0000313" key="2">
    <source>
        <dbReference type="Proteomes" id="UP000789702"/>
    </source>
</evidence>
<comment type="caution">
    <text evidence="1">The sequence shown here is derived from an EMBL/GenBank/DDBJ whole genome shotgun (WGS) entry which is preliminary data.</text>
</comment>
<dbReference type="Proteomes" id="UP000789702">
    <property type="component" value="Unassembled WGS sequence"/>
</dbReference>
<evidence type="ECO:0000313" key="1">
    <source>
        <dbReference type="EMBL" id="CAG8446402.1"/>
    </source>
</evidence>
<proteinExistence type="predicted"/>
<accession>A0ACA9K1J2</accession>